<protein>
    <submittedName>
        <fullName evidence="1">Uncharacterized protein</fullName>
    </submittedName>
</protein>
<keyword evidence="2" id="KW-1185">Reference proteome</keyword>
<comment type="caution">
    <text evidence="1">The sequence shown here is derived from an EMBL/GenBank/DDBJ whole genome shotgun (WGS) entry which is preliminary data.</text>
</comment>
<dbReference type="AlphaFoldDB" id="A0A369KEY1"/>
<dbReference type="EMBL" id="LUEZ02000005">
    <property type="protein sequence ID" value="RDB30304.1"/>
    <property type="molecule type" value="Genomic_DNA"/>
</dbReference>
<gene>
    <name evidence="1" type="ORF">Hypma_007042</name>
</gene>
<organism evidence="1 2">
    <name type="scientific">Hypsizygus marmoreus</name>
    <name type="common">White beech mushroom</name>
    <name type="synonym">Agaricus marmoreus</name>
    <dbReference type="NCBI Taxonomy" id="39966"/>
    <lineage>
        <taxon>Eukaryota</taxon>
        <taxon>Fungi</taxon>
        <taxon>Dikarya</taxon>
        <taxon>Basidiomycota</taxon>
        <taxon>Agaricomycotina</taxon>
        <taxon>Agaricomycetes</taxon>
        <taxon>Agaricomycetidae</taxon>
        <taxon>Agaricales</taxon>
        <taxon>Tricholomatineae</taxon>
        <taxon>Lyophyllaceae</taxon>
        <taxon>Hypsizygus</taxon>
    </lineage>
</organism>
<dbReference type="Proteomes" id="UP000076154">
    <property type="component" value="Unassembled WGS sequence"/>
</dbReference>
<evidence type="ECO:0000313" key="2">
    <source>
        <dbReference type="Proteomes" id="UP000076154"/>
    </source>
</evidence>
<dbReference type="InParanoid" id="A0A369KEY1"/>
<evidence type="ECO:0000313" key="1">
    <source>
        <dbReference type="EMBL" id="RDB30304.1"/>
    </source>
</evidence>
<accession>A0A369KEY1</accession>
<name>A0A369KEY1_HYPMA</name>
<proteinExistence type="predicted"/>
<sequence>MPPFCHYLAPTTSPDSFLLSIRAYSPSRSPHLLLHPYTSFRESNSAYTNSDFGSRNPRIPAIVLLLQLHLRHVRTKAGASNGRRHTPHRRMLPVLVPRHVLYFNFIGDGHSLGVLHSRARLT</sequence>
<reference evidence="1" key="1">
    <citation type="submission" date="2018-04" db="EMBL/GenBank/DDBJ databases">
        <title>Whole genome sequencing of Hypsizygus marmoreus.</title>
        <authorList>
            <person name="Choi I.-G."/>
            <person name="Min B."/>
            <person name="Kim J.-G."/>
            <person name="Kim S."/>
            <person name="Oh Y.-L."/>
            <person name="Kong W.-S."/>
            <person name="Park H."/>
            <person name="Jeong J."/>
            <person name="Song E.-S."/>
        </authorList>
    </citation>
    <scope>NUCLEOTIDE SEQUENCE [LARGE SCALE GENOMIC DNA]</scope>
    <source>
        <strain evidence="1">51987-8</strain>
    </source>
</reference>